<accession>A0A7G1IQH8</accession>
<sequence length="46" mass="5341">MPMKMAKTGAPITGKNPPKYQDRMEMRRQAKMPAPFFDRNDIKTSK</sequence>
<dbReference type="AlphaFoldDB" id="A0A7G1IQH8"/>
<name>A0A7G1IQH8_STRMT</name>
<proteinExistence type="predicted"/>
<dbReference type="Proteomes" id="UP000516106">
    <property type="component" value="Chromosome"/>
</dbReference>
<dbReference type="EMBL" id="AP023349">
    <property type="protein sequence ID" value="BCJ09668.1"/>
    <property type="molecule type" value="Genomic_DNA"/>
</dbReference>
<gene>
    <name evidence="2" type="ORF">SMNM65_01000</name>
</gene>
<evidence type="ECO:0000313" key="2">
    <source>
        <dbReference type="EMBL" id="BCJ09668.1"/>
    </source>
</evidence>
<reference evidence="3" key="1">
    <citation type="submission" date="2020-08" db="EMBL/GenBank/DDBJ databases">
        <title>Complete genome sequence of Streptococcus mitis strain Nm-65.</title>
        <authorList>
            <person name="Tabata A."/>
            <person name="Ohkuni H."/>
            <person name="Nagamune H."/>
        </authorList>
    </citation>
    <scope>NUCLEOTIDE SEQUENCE [LARGE SCALE GENOMIC DNA]</scope>
    <source>
        <strain evidence="3">Nm-65</strain>
    </source>
</reference>
<evidence type="ECO:0000256" key="1">
    <source>
        <dbReference type="SAM" id="MobiDB-lite"/>
    </source>
</evidence>
<evidence type="ECO:0000313" key="3">
    <source>
        <dbReference type="Proteomes" id="UP000516106"/>
    </source>
</evidence>
<organism evidence="2 3">
    <name type="scientific">Streptococcus mitis</name>
    <dbReference type="NCBI Taxonomy" id="28037"/>
    <lineage>
        <taxon>Bacteria</taxon>
        <taxon>Bacillati</taxon>
        <taxon>Bacillota</taxon>
        <taxon>Bacilli</taxon>
        <taxon>Lactobacillales</taxon>
        <taxon>Streptococcaceae</taxon>
        <taxon>Streptococcus</taxon>
        <taxon>Streptococcus mitis group</taxon>
    </lineage>
</organism>
<protein>
    <submittedName>
        <fullName evidence="2">Uncharacterized protein</fullName>
    </submittedName>
</protein>
<feature type="region of interest" description="Disordered" evidence="1">
    <location>
        <begin position="1"/>
        <end position="20"/>
    </location>
</feature>